<evidence type="ECO:0000256" key="1">
    <source>
        <dbReference type="ARBA" id="ARBA00004370"/>
    </source>
</evidence>
<sequence length="711" mass="77890">RALNSIFQQWKISAGSKWNLSGEPCSGAATDQTDIDKDPNFNPGIKCSCRTTNGSSTCHITQLSVYALNIRGVIPKELADLTFLTFLKLDRNFLTGPIPAFLGKLSSLEFLSLGTNSLSGTVPKELGNLRSLKLLAFGTNNLSGSLPPQLGSLTNLEQIYIDSSGVGGDIPPTFTNLVNVQTMWASDNAFTSKIPGFIGNWSKLTSLRFEGNSFEGPIPSSLCNLILLSDLVLRNNWISGGIPSNMGKYGELQRLDLGFNNLSGHIPENLFTLSSLVYLFLGNNSLSGIIPSEITSELRTVDLSYNELSGSLPYWVTQQIRQVQLRIQFVLGKQDSCFNKSSLIRNVYLIRTNKPQIFSNSFPYSSFAIKCGGPKMRSSDGINFEAENSGLGAASLSLTNTRRWAVSNVGLYGEREVARYTLSTLIQVTGTLDSELFQTSRISGGSLRYYGLGLENGMYNVNLRFAEIDYKDPSSLTWQSLGRRVFDIYLQGEKRVKDFNIRKEAGGASNRAVQRDYKVQVSQNYLEIHLFWAGKGTCCIPEQGSYGPSISAISVTPDFEPTVSDLPPTAPVNSKIGLIISIVVSVAVLSIIAIFVVFYCIRKGSDIDEAEELLGLESKPNTFTYSSANKLGEGGFGSVYKGTLFDGRAVAVKQLSVASRQGKRQFVAEIATISSVQHRNLVKLYGCCIEGANRLLVYEYLEHRSLDQALF</sequence>
<dbReference type="InterPro" id="IPR017441">
    <property type="entry name" value="Protein_kinase_ATP_BS"/>
</dbReference>
<evidence type="ECO:0000256" key="6">
    <source>
        <dbReference type="ARBA" id="ARBA00022692"/>
    </source>
</evidence>
<feature type="non-terminal residue" evidence="17">
    <location>
        <position position="711"/>
    </location>
</feature>
<dbReference type="FunFam" id="2.60.120.430:FF:000002">
    <property type="entry name" value="Leucine-rich repeat receptor-like protein kinase"/>
    <property type="match status" value="1"/>
</dbReference>
<keyword evidence="10 14" id="KW-0067">ATP-binding</keyword>
<evidence type="ECO:0000256" key="4">
    <source>
        <dbReference type="ARBA" id="ARBA00022614"/>
    </source>
</evidence>
<keyword evidence="3" id="KW-0597">Phosphoprotein</keyword>
<evidence type="ECO:0000256" key="15">
    <source>
        <dbReference type="SAM" id="Phobius"/>
    </source>
</evidence>
<dbReference type="InterPro" id="IPR000719">
    <property type="entry name" value="Prot_kinase_dom"/>
</dbReference>
<keyword evidence="8" id="KW-0677">Repeat</keyword>
<dbReference type="GO" id="GO:0005524">
    <property type="term" value="F:ATP binding"/>
    <property type="evidence" value="ECO:0007669"/>
    <property type="project" value="UniProtKB-UniRule"/>
</dbReference>
<feature type="non-terminal residue" evidence="17">
    <location>
        <position position="1"/>
    </location>
</feature>
<gene>
    <name evidence="17" type="ORF">MKW94_004696</name>
</gene>
<accession>A0AA41RS70</accession>
<keyword evidence="5" id="KW-0808">Transferase</keyword>
<protein>
    <recommendedName>
        <fullName evidence="2">non-specific serine/threonine protein kinase</fullName>
        <ecNumber evidence="2">2.7.11.1</ecNumber>
    </recommendedName>
</protein>
<dbReference type="InterPro" id="IPR051824">
    <property type="entry name" value="LRR_Rcpt-Like_S/T_Kinase"/>
</dbReference>
<dbReference type="InterPro" id="IPR011009">
    <property type="entry name" value="Kinase-like_dom_sf"/>
</dbReference>
<comment type="caution">
    <text evidence="17">The sequence shown here is derived from an EMBL/GenBank/DDBJ whole genome shotgun (WGS) entry which is preliminary data.</text>
</comment>
<dbReference type="Gene3D" id="3.30.200.20">
    <property type="entry name" value="Phosphorylase Kinase, domain 1"/>
    <property type="match status" value="1"/>
</dbReference>
<evidence type="ECO:0000256" key="8">
    <source>
        <dbReference type="ARBA" id="ARBA00022737"/>
    </source>
</evidence>
<dbReference type="InterPro" id="IPR021720">
    <property type="entry name" value="Malectin_dom"/>
</dbReference>
<evidence type="ECO:0000259" key="16">
    <source>
        <dbReference type="PROSITE" id="PS50011"/>
    </source>
</evidence>
<dbReference type="InterPro" id="IPR001611">
    <property type="entry name" value="Leu-rich_rpt"/>
</dbReference>
<dbReference type="PANTHER" id="PTHR48006">
    <property type="entry name" value="LEUCINE-RICH REPEAT-CONTAINING PROTEIN DDB_G0281931-RELATED"/>
    <property type="match status" value="1"/>
</dbReference>
<comment type="subcellular location">
    <subcellularLocation>
        <location evidence="1">Membrane</location>
    </subcellularLocation>
</comment>
<evidence type="ECO:0000256" key="14">
    <source>
        <dbReference type="PROSITE-ProRule" id="PRU10141"/>
    </source>
</evidence>
<keyword evidence="12 15" id="KW-0472">Membrane</keyword>
<evidence type="ECO:0000256" key="9">
    <source>
        <dbReference type="ARBA" id="ARBA00022741"/>
    </source>
</evidence>
<keyword evidence="7" id="KW-0732">Signal</keyword>
<dbReference type="PROSITE" id="PS00107">
    <property type="entry name" value="PROTEIN_KINASE_ATP"/>
    <property type="match status" value="1"/>
</dbReference>
<dbReference type="AlphaFoldDB" id="A0AA41RS70"/>
<evidence type="ECO:0000256" key="12">
    <source>
        <dbReference type="ARBA" id="ARBA00023136"/>
    </source>
</evidence>
<feature type="transmembrane region" description="Helical" evidence="15">
    <location>
        <begin position="576"/>
        <end position="601"/>
    </location>
</feature>
<keyword evidence="6 15" id="KW-0812">Transmembrane</keyword>
<name>A0AA41RS70_PAPNU</name>
<dbReference type="Pfam" id="PF11721">
    <property type="entry name" value="Malectin"/>
    <property type="match status" value="1"/>
</dbReference>
<feature type="domain" description="Protein kinase" evidence="16">
    <location>
        <begin position="625"/>
        <end position="711"/>
    </location>
</feature>
<dbReference type="EC" id="2.7.11.1" evidence="2"/>
<dbReference type="InterPro" id="IPR032675">
    <property type="entry name" value="LRR_dom_sf"/>
</dbReference>
<keyword evidence="4" id="KW-0433">Leucine-rich repeat</keyword>
<dbReference type="Pfam" id="PF00560">
    <property type="entry name" value="LRR_1"/>
    <property type="match status" value="5"/>
</dbReference>
<evidence type="ECO:0000256" key="3">
    <source>
        <dbReference type="ARBA" id="ARBA00022553"/>
    </source>
</evidence>
<proteinExistence type="predicted"/>
<dbReference type="PROSITE" id="PS50011">
    <property type="entry name" value="PROTEIN_KINASE_DOM"/>
    <property type="match status" value="1"/>
</dbReference>
<dbReference type="Gene3D" id="2.60.120.430">
    <property type="entry name" value="Galactose-binding lectin"/>
    <property type="match status" value="1"/>
</dbReference>
<keyword evidence="9 14" id="KW-0547">Nucleotide-binding</keyword>
<keyword evidence="13" id="KW-0325">Glycoprotein</keyword>
<dbReference type="FunFam" id="3.30.200.20:FF:000162">
    <property type="entry name" value="Adenine nucleotide alpha hydrolase-like domain kinase"/>
    <property type="match status" value="1"/>
</dbReference>
<feature type="binding site" evidence="14">
    <location>
        <position position="653"/>
    </location>
    <ligand>
        <name>ATP</name>
        <dbReference type="ChEBI" id="CHEBI:30616"/>
    </ligand>
</feature>
<evidence type="ECO:0000256" key="13">
    <source>
        <dbReference type="ARBA" id="ARBA00023180"/>
    </source>
</evidence>
<organism evidence="17 18">
    <name type="scientific">Papaver nudicaule</name>
    <name type="common">Iceland poppy</name>
    <dbReference type="NCBI Taxonomy" id="74823"/>
    <lineage>
        <taxon>Eukaryota</taxon>
        <taxon>Viridiplantae</taxon>
        <taxon>Streptophyta</taxon>
        <taxon>Embryophyta</taxon>
        <taxon>Tracheophyta</taxon>
        <taxon>Spermatophyta</taxon>
        <taxon>Magnoliopsida</taxon>
        <taxon>Ranunculales</taxon>
        <taxon>Papaveraceae</taxon>
        <taxon>Papaveroideae</taxon>
        <taxon>Papaver</taxon>
    </lineage>
</organism>
<dbReference type="Gene3D" id="3.80.10.10">
    <property type="entry name" value="Ribonuclease Inhibitor"/>
    <property type="match status" value="3"/>
</dbReference>
<dbReference type="EMBL" id="JAJJMA010023133">
    <property type="protein sequence ID" value="MCL7023517.1"/>
    <property type="molecule type" value="Genomic_DNA"/>
</dbReference>
<keyword evidence="11 15" id="KW-1133">Transmembrane helix</keyword>
<dbReference type="Proteomes" id="UP001177140">
    <property type="component" value="Unassembled WGS sequence"/>
</dbReference>
<dbReference type="PANTHER" id="PTHR48006:SF34">
    <property type="entry name" value="OS08G0203700 PROTEIN"/>
    <property type="match status" value="1"/>
</dbReference>
<evidence type="ECO:0000313" key="17">
    <source>
        <dbReference type="EMBL" id="MCL7023517.1"/>
    </source>
</evidence>
<evidence type="ECO:0000256" key="10">
    <source>
        <dbReference type="ARBA" id="ARBA00022840"/>
    </source>
</evidence>
<reference evidence="17" key="1">
    <citation type="submission" date="2022-03" db="EMBL/GenBank/DDBJ databases">
        <title>A functionally conserved STORR gene fusion in Papaver species that diverged 16.8 million years ago.</title>
        <authorList>
            <person name="Catania T."/>
        </authorList>
    </citation>
    <scope>NUCLEOTIDE SEQUENCE</scope>
    <source>
        <strain evidence="17">S-191538</strain>
    </source>
</reference>
<evidence type="ECO:0000256" key="5">
    <source>
        <dbReference type="ARBA" id="ARBA00022679"/>
    </source>
</evidence>
<evidence type="ECO:0000256" key="2">
    <source>
        <dbReference type="ARBA" id="ARBA00012513"/>
    </source>
</evidence>
<dbReference type="GO" id="GO:0005886">
    <property type="term" value="C:plasma membrane"/>
    <property type="evidence" value="ECO:0007669"/>
    <property type="project" value="TreeGrafter"/>
</dbReference>
<dbReference type="SUPFAM" id="SSF52058">
    <property type="entry name" value="L domain-like"/>
    <property type="match status" value="1"/>
</dbReference>
<evidence type="ECO:0000256" key="7">
    <source>
        <dbReference type="ARBA" id="ARBA00022729"/>
    </source>
</evidence>
<evidence type="ECO:0000256" key="11">
    <source>
        <dbReference type="ARBA" id="ARBA00022989"/>
    </source>
</evidence>
<dbReference type="SUPFAM" id="SSF56112">
    <property type="entry name" value="Protein kinase-like (PK-like)"/>
    <property type="match status" value="1"/>
</dbReference>
<dbReference type="InterPro" id="IPR001245">
    <property type="entry name" value="Ser-Thr/Tyr_kinase_cat_dom"/>
</dbReference>
<dbReference type="FunFam" id="3.80.10.10:FF:000766">
    <property type="entry name" value="Os05g0263100 protein"/>
    <property type="match status" value="1"/>
</dbReference>
<dbReference type="GO" id="GO:0004674">
    <property type="term" value="F:protein serine/threonine kinase activity"/>
    <property type="evidence" value="ECO:0007669"/>
    <property type="project" value="UniProtKB-EC"/>
</dbReference>
<keyword evidence="18" id="KW-1185">Reference proteome</keyword>
<dbReference type="Pfam" id="PF07714">
    <property type="entry name" value="PK_Tyr_Ser-Thr"/>
    <property type="match status" value="1"/>
</dbReference>
<evidence type="ECO:0000313" key="18">
    <source>
        <dbReference type="Proteomes" id="UP001177140"/>
    </source>
</evidence>